<dbReference type="Proteomes" id="UP001529510">
    <property type="component" value="Unassembled WGS sequence"/>
</dbReference>
<comment type="caution">
    <text evidence="2">The sequence shown here is derived from an EMBL/GenBank/DDBJ whole genome shotgun (WGS) entry which is preliminary data.</text>
</comment>
<proteinExistence type="predicted"/>
<dbReference type="InterPro" id="IPR000159">
    <property type="entry name" value="RA_dom"/>
</dbReference>
<name>A0ABD0QNU1_CIRMR</name>
<keyword evidence="3" id="KW-1185">Reference proteome</keyword>
<dbReference type="EMBL" id="JAMKFB020000008">
    <property type="protein sequence ID" value="KAL0186826.1"/>
    <property type="molecule type" value="Genomic_DNA"/>
</dbReference>
<feature type="non-terminal residue" evidence="2">
    <location>
        <position position="1"/>
    </location>
</feature>
<reference evidence="2 3" key="1">
    <citation type="submission" date="2024-05" db="EMBL/GenBank/DDBJ databases">
        <title>Genome sequencing and assembly of Indian major carp, Cirrhinus mrigala (Hamilton, 1822).</title>
        <authorList>
            <person name="Mohindra V."/>
            <person name="Chowdhury L.M."/>
            <person name="Lal K."/>
            <person name="Jena J.K."/>
        </authorList>
    </citation>
    <scope>NUCLEOTIDE SEQUENCE [LARGE SCALE GENOMIC DNA]</scope>
    <source>
        <strain evidence="2">CM1030</strain>
        <tissue evidence="2">Blood</tissue>
    </source>
</reference>
<dbReference type="Gene3D" id="3.10.20.90">
    <property type="entry name" value="Phosphatidylinositol 3-kinase Catalytic Subunit, Chain A, domain 1"/>
    <property type="match status" value="1"/>
</dbReference>
<sequence>LKIPDNGNVFYAMNSSANYDFLLRKRGAPKTCRSKSSPSLTLPRMKQKGFKIPKGFF</sequence>
<dbReference type="AlphaFoldDB" id="A0ABD0QNU1"/>
<gene>
    <name evidence="2" type="ORF">M9458_018496</name>
</gene>
<accession>A0ABD0QNU1</accession>
<dbReference type="PROSITE" id="PS50200">
    <property type="entry name" value="RA"/>
    <property type="match status" value="1"/>
</dbReference>
<evidence type="ECO:0000313" key="3">
    <source>
        <dbReference type="Proteomes" id="UP001529510"/>
    </source>
</evidence>
<dbReference type="InterPro" id="IPR029071">
    <property type="entry name" value="Ubiquitin-like_domsf"/>
</dbReference>
<evidence type="ECO:0000259" key="1">
    <source>
        <dbReference type="PROSITE" id="PS50200"/>
    </source>
</evidence>
<feature type="domain" description="Ras-associating" evidence="1">
    <location>
        <begin position="1"/>
        <end position="28"/>
    </location>
</feature>
<protein>
    <recommendedName>
        <fullName evidence="1">Ras-associating domain-containing protein</fullName>
    </recommendedName>
</protein>
<evidence type="ECO:0000313" key="2">
    <source>
        <dbReference type="EMBL" id="KAL0186826.1"/>
    </source>
</evidence>
<dbReference type="SUPFAM" id="SSF54236">
    <property type="entry name" value="Ubiquitin-like"/>
    <property type="match status" value="1"/>
</dbReference>
<organism evidence="2 3">
    <name type="scientific">Cirrhinus mrigala</name>
    <name type="common">Mrigala</name>
    <dbReference type="NCBI Taxonomy" id="683832"/>
    <lineage>
        <taxon>Eukaryota</taxon>
        <taxon>Metazoa</taxon>
        <taxon>Chordata</taxon>
        <taxon>Craniata</taxon>
        <taxon>Vertebrata</taxon>
        <taxon>Euteleostomi</taxon>
        <taxon>Actinopterygii</taxon>
        <taxon>Neopterygii</taxon>
        <taxon>Teleostei</taxon>
        <taxon>Ostariophysi</taxon>
        <taxon>Cypriniformes</taxon>
        <taxon>Cyprinidae</taxon>
        <taxon>Labeoninae</taxon>
        <taxon>Labeonini</taxon>
        <taxon>Cirrhinus</taxon>
    </lineage>
</organism>